<organism evidence="1 2">
    <name type="scientific">Poriferisphaera corsica</name>
    <dbReference type="NCBI Taxonomy" id="2528020"/>
    <lineage>
        <taxon>Bacteria</taxon>
        <taxon>Pseudomonadati</taxon>
        <taxon>Planctomycetota</taxon>
        <taxon>Phycisphaerae</taxon>
        <taxon>Phycisphaerales</taxon>
        <taxon>Phycisphaeraceae</taxon>
        <taxon>Poriferisphaera</taxon>
    </lineage>
</organism>
<evidence type="ECO:0000313" key="1">
    <source>
        <dbReference type="EMBL" id="QDU34025.1"/>
    </source>
</evidence>
<name>A0A517YUZ2_9BACT</name>
<dbReference type="EMBL" id="CP036425">
    <property type="protein sequence ID" value="QDU34025.1"/>
    <property type="molecule type" value="Genomic_DNA"/>
</dbReference>
<sequence length="74" mass="8154">MLAVRLCVGWGQSVRGLICSFALCARLKFIVKWHAICSAHSVSMYTTDGVNVLYARKLTEDDESVMANGGEMDQ</sequence>
<evidence type="ECO:0000313" key="2">
    <source>
        <dbReference type="Proteomes" id="UP000317369"/>
    </source>
</evidence>
<dbReference type="Proteomes" id="UP000317369">
    <property type="component" value="Chromosome"/>
</dbReference>
<protein>
    <submittedName>
        <fullName evidence="1">Uncharacterized protein</fullName>
    </submittedName>
</protein>
<proteinExistence type="predicted"/>
<reference evidence="1 2" key="1">
    <citation type="submission" date="2019-02" db="EMBL/GenBank/DDBJ databases">
        <title>Deep-cultivation of Planctomycetes and their phenomic and genomic characterization uncovers novel biology.</title>
        <authorList>
            <person name="Wiegand S."/>
            <person name="Jogler M."/>
            <person name="Boedeker C."/>
            <person name="Pinto D."/>
            <person name="Vollmers J."/>
            <person name="Rivas-Marin E."/>
            <person name="Kohn T."/>
            <person name="Peeters S.H."/>
            <person name="Heuer A."/>
            <person name="Rast P."/>
            <person name="Oberbeckmann S."/>
            <person name="Bunk B."/>
            <person name="Jeske O."/>
            <person name="Meyerdierks A."/>
            <person name="Storesund J.E."/>
            <person name="Kallscheuer N."/>
            <person name="Luecker S."/>
            <person name="Lage O.M."/>
            <person name="Pohl T."/>
            <person name="Merkel B.J."/>
            <person name="Hornburger P."/>
            <person name="Mueller R.-W."/>
            <person name="Bruemmer F."/>
            <person name="Labrenz M."/>
            <person name="Spormann A.M."/>
            <person name="Op den Camp H."/>
            <person name="Overmann J."/>
            <person name="Amann R."/>
            <person name="Jetten M.S.M."/>
            <person name="Mascher T."/>
            <person name="Medema M.H."/>
            <person name="Devos D.P."/>
            <person name="Kaster A.-K."/>
            <person name="Ovreas L."/>
            <person name="Rohde M."/>
            <person name="Galperin M.Y."/>
            <person name="Jogler C."/>
        </authorList>
    </citation>
    <scope>NUCLEOTIDE SEQUENCE [LARGE SCALE GENOMIC DNA]</scope>
    <source>
        <strain evidence="1 2">KS4</strain>
    </source>
</reference>
<accession>A0A517YUZ2</accession>
<dbReference type="KEGG" id="pcor:KS4_20860"/>
<dbReference type="AlphaFoldDB" id="A0A517YUZ2"/>
<keyword evidence="2" id="KW-1185">Reference proteome</keyword>
<gene>
    <name evidence="1" type="ORF">KS4_20860</name>
</gene>